<evidence type="ECO:0000313" key="3">
    <source>
        <dbReference type="Proteomes" id="UP000030747"/>
    </source>
</evidence>
<proteinExistence type="predicted"/>
<keyword evidence="3" id="KW-1185">Reference proteome</keyword>
<reference evidence="2" key="1">
    <citation type="submission" date="2013-10" db="EMBL/GenBank/DDBJ databases">
        <title>Genomic analysis of the causative agents of coccidiosis in chickens.</title>
        <authorList>
            <person name="Reid A.J."/>
            <person name="Blake D."/>
            <person name="Billington K."/>
            <person name="Browne H."/>
            <person name="Dunn M."/>
            <person name="Hung S."/>
            <person name="Kawahara F."/>
            <person name="Miranda-Saavedra D."/>
            <person name="Mourier T."/>
            <person name="Nagra H."/>
            <person name="Otto T.D."/>
            <person name="Rawlings N."/>
            <person name="Sanchez A."/>
            <person name="Sanders M."/>
            <person name="Subramaniam C."/>
            <person name="Tay Y."/>
            <person name="Dear P."/>
            <person name="Doerig C."/>
            <person name="Gruber A."/>
            <person name="Parkinson J."/>
            <person name="Shirley M."/>
            <person name="Wan K.L."/>
            <person name="Berriman M."/>
            <person name="Tomley F."/>
            <person name="Pain A."/>
        </authorList>
    </citation>
    <scope>NUCLEOTIDE SEQUENCE [LARGE SCALE GENOMIC DNA]</scope>
    <source>
        <strain evidence="2">Houghton</strain>
    </source>
</reference>
<feature type="compositionally biased region" description="Basic and acidic residues" evidence="1">
    <location>
        <begin position="44"/>
        <end position="66"/>
    </location>
</feature>
<dbReference type="Proteomes" id="UP000030747">
    <property type="component" value="Unassembled WGS sequence"/>
</dbReference>
<dbReference type="OrthoDB" id="2431547at2759"/>
<gene>
    <name evidence="2" type="ORF">ETH_00005680</name>
</gene>
<sequence>MCAVATAPNAIPVSLGWENKLLNTEDRANTRDQHVKRAKPPWKTRWESRPALTRRGEAPCEKKDSSVKPTEVTGEGYRPEEAEIEPQWWRKTSAKEAYNKKRALFYVCATAVLRVEVAGSPCGGALETGTSRSFISSKTVEWL</sequence>
<accession>U6KSP3</accession>
<evidence type="ECO:0000256" key="1">
    <source>
        <dbReference type="SAM" id="MobiDB-lite"/>
    </source>
</evidence>
<protein>
    <submittedName>
        <fullName evidence="2">Uncharacterized protein</fullName>
    </submittedName>
</protein>
<dbReference type="RefSeq" id="XP_013231726.1">
    <property type="nucleotide sequence ID" value="XM_013376272.1"/>
</dbReference>
<reference evidence="2" key="2">
    <citation type="submission" date="2013-10" db="EMBL/GenBank/DDBJ databases">
        <authorList>
            <person name="Aslett M."/>
        </authorList>
    </citation>
    <scope>NUCLEOTIDE SEQUENCE [LARGE SCALE GENOMIC DNA]</scope>
    <source>
        <strain evidence="2">Houghton</strain>
    </source>
</reference>
<organism evidence="2 3">
    <name type="scientific">Eimeria tenella</name>
    <name type="common">Coccidian parasite</name>
    <dbReference type="NCBI Taxonomy" id="5802"/>
    <lineage>
        <taxon>Eukaryota</taxon>
        <taxon>Sar</taxon>
        <taxon>Alveolata</taxon>
        <taxon>Apicomplexa</taxon>
        <taxon>Conoidasida</taxon>
        <taxon>Coccidia</taxon>
        <taxon>Eucoccidiorida</taxon>
        <taxon>Eimeriorina</taxon>
        <taxon>Eimeriidae</taxon>
        <taxon>Eimeria</taxon>
    </lineage>
</organism>
<dbReference type="GeneID" id="25250344"/>
<evidence type="ECO:0000313" key="2">
    <source>
        <dbReference type="EMBL" id="CDJ40976.1"/>
    </source>
</evidence>
<dbReference type="VEuPathDB" id="ToxoDB:ETH2_1241700"/>
<name>U6KSP3_EIMTE</name>
<dbReference type="EMBL" id="HG675415">
    <property type="protein sequence ID" value="CDJ40976.1"/>
    <property type="molecule type" value="Genomic_DNA"/>
</dbReference>
<feature type="region of interest" description="Disordered" evidence="1">
    <location>
        <begin position="28"/>
        <end position="83"/>
    </location>
</feature>
<dbReference type="AlphaFoldDB" id="U6KSP3"/>
<dbReference type="VEuPathDB" id="ToxoDB:ETH_00005680"/>